<protein>
    <submittedName>
        <fullName evidence="2">Uncharacterized protein</fullName>
    </submittedName>
</protein>
<comment type="caution">
    <text evidence="2">The sequence shown here is derived from an EMBL/GenBank/DDBJ whole genome shotgun (WGS) entry which is preliminary data.</text>
</comment>
<dbReference type="Proteomes" id="UP000609879">
    <property type="component" value="Unassembled WGS sequence"/>
</dbReference>
<dbReference type="EMBL" id="BOMI01000202">
    <property type="protein sequence ID" value="GID80733.1"/>
    <property type="molecule type" value="Genomic_DNA"/>
</dbReference>
<feature type="compositionally biased region" description="Low complexity" evidence="1">
    <location>
        <begin position="95"/>
        <end position="107"/>
    </location>
</feature>
<sequence>MGSPMMPERTAASRAACDGISRYCSATCTSACAPGVASSASRPGMPGAGGVSARTGRPSATASAITPGFAARGTAVTRKSGRVSRTQEARSPKAGTGRSGSPGRRTTAPTQSTVGRACARRW</sequence>
<keyword evidence="3" id="KW-1185">Reference proteome</keyword>
<proteinExistence type="predicted"/>
<gene>
    <name evidence="2" type="ORF">Ade02nite_93740</name>
</gene>
<evidence type="ECO:0000256" key="1">
    <source>
        <dbReference type="SAM" id="MobiDB-lite"/>
    </source>
</evidence>
<reference evidence="2 3" key="1">
    <citation type="submission" date="2021-01" db="EMBL/GenBank/DDBJ databases">
        <title>Whole genome shotgun sequence of Actinoplanes deccanensis NBRC 13994.</title>
        <authorList>
            <person name="Komaki H."/>
            <person name="Tamura T."/>
        </authorList>
    </citation>
    <scope>NUCLEOTIDE SEQUENCE [LARGE SCALE GENOMIC DNA]</scope>
    <source>
        <strain evidence="2 3">NBRC 13994</strain>
    </source>
</reference>
<name>A0ABQ3YL54_9ACTN</name>
<organism evidence="2 3">
    <name type="scientific">Paractinoplanes deccanensis</name>
    <dbReference type="NCBI Taxonomy" id="113561"/>
    <lineage>
        <taxon>Bacteria</taxon>
        <taxon>Bacillati</taxon>
        <taxon>Actinomycetota</taxon>
        <taxon>Actinomycetes</taxon>
        <taxon>Micromonosporales</taxon>
        <taxon>Micromonosporaceae</taxon>
        <taxon>Paractinoplanes</taxon>
    </lineage>
</organism>
<feature type="region of interest" description="Disordered" evidence="1">
    <location>
        <begin position="34"/>
        <end position="122"/>
    </location>
</feature>
<accession>A0ABQ3YL54</accession>
<evidence type="ECO:0000313" key="3">
    <source>
        <dbReference type="Proteomes" id="UP000609879"/>
    </source>
</evidence>
<evidence type="ECO:0000313" key="2">
    <source>
        <dbReference type="EMBL" id="GID80733.1"/>
    </source>
</evidence>